<dbReference type="OrthoDB" id="10264900at2759"/>
<dbReference type="EMBL" id="CAJNIZ010028224">
    <property type="protein sequence ID" value="CAE7506290.1"/>
    <property type="molecule type" value="Genomic_DNA"/>
</dbReference>
<dbReference type="Proteomes" id="UP000649617">
    <property type="component" value="Unassembled WGS sequence"/>
</dbReference>
<protein>
    <recommendedName>
        <fullName evidence="3">Chitinase</fullName>
    </recommendedName>
</protein>
<name>A0A812T1D2_SYMPI</name>
<reference evidence="1" key="1">
    <citation type="submission" date="2021-02" db="EMBL/GenBank/DDBJ databases">
        <authorList>
            <person name="Dougan E. K."/>
            <person name="Rhodes N."/>
            <person name="Thang M."/>
            <person name="Chan C."/>
        </authorList>
    </citation>
    <scope>NUCLEOTIDE SEQUENCE</scope>
</reference>
<gene>
    <name evidence="1" type="ORF">SPIL2461_LOCUS13127</name>
</gene>
<proteinExistence type="predicted"/>
<accession>A0A812T1D2</accession>
<comment type="caution">
    <text evidence="1">The sequence shown here is derived from an EMBL/GenBank/DDBJ whole genome shotgun (WGS) entry which is preliminary data.</text>
</comment>
<sequence>MGKRAADEGRNSIYPQIDFCKNPNSICDPSSPPELKWVAGMFYWLNAVQPYNSGGWNYITELKKWVDNGMQTGDRSFINGASGIVNRGCHNPPNCGTGELHAAS</sequence>
<evidence type="ECO:0000313" key="2">
    <source>
        <dbReference type="Proteomes" id="UP000649617"/>
    </source>
</evidence>
<dbReference type="AlphaFoldDB" id="A0A812T1D2"/>
<dbReference type="PANTHER" id="PTHR21113">
    <property type="entry name" value="AGAP001705-PA"/>
    <property type="match status" value="1"/>
</dbReference>
<feature type="non-terminal residue" evidence="1">
    <location>
        <position position="104"/>
    </location>
</feature>
<evidence type="ECO:0000313" key="1">
    <source>
        <dbReference type="EMBL" id="CAE7506290.1"/>
    </source>
</evidence>
<evidence type="ECO:0008006" key="3">
    <source>
        <dbReference type="Google" id="ProtNLM"/>
    </source>
</evidence>
<dbReference type="PANTHER" id="PTHR21113:SF4">
    <property type="entry name" value="CHITIN-BINDING TYPE-4 DOMAIN-CONTAINING PROTEIN"/>
    <property type="match status" value="1"/>
</dbReference>
<organism evidence="1 2">
    <name type="scientific">Symbiodinium pilosum</name>
    <name type="common">Dinoflagellate</name>
    <dbReference type="NCBI Taxonomy" id="2952"/>
    <lineage>
        <taxon>Eukaryota</taxon>
        <taxon>Sar</taxon>
        <taxon>Alveolata</taxon>
        <taxon>Dinophyceae</taxon>
        <taxon>Suessiales</taxon>
        <taxon>Symbiodiniaceae</taxon>
        <taxon>Symbiodinium</taxon>
    </lineage>
</organism>
<keyword evidence="2" id="KW-1185">Reference proteome</keyword>